<dbReference type="AlphaFoldDB" id="A0A5M9P330"/>
<comment type="caution">
    <text evidence="4">The sequence shown here is derived from an EMBL/GenBank/DDBJ whole genome shotgun (WGS) entry which is preliminary data.</text>
</comment>
<dbReference type="Gene3D" id="2.40.30.170">
    <property type="match status" value="1"/>
</dbReference>
<dbReference type="GO" id="GO:0015562">
    <property type="term" value="F:efflux transmembrane transporter activity"/>
    <property type="evidence" value="ECO:0007669"/>
    <property type="project" value="TreeGrafter"/>
</dbReference>
<dbReference type="PANTHER" id="PTHR30469">
    <property type="entry name" value="MULTIDRUG RESISTANCE PROTEIN MDTA"/>
    <property type="match status" value="1"/>
</dbReference>
<dbReference type="Gene3D" id="1.10.287.470">
    <property type="entry name" value="Helix hairpin bin"/>
    <property type="match status" value="1"/>
</dbReference>
<dbReference type="Gene3D" id="2.40.420.20">
    <property type="match status" value="1"/>
</dbReference>
<dbReference type="InterPro" id="IPR058792">
    <property type="entry name" value="Beta-barrel_RND_2"/>
</dbReference>
<dbReference type="Pfam" id="PF25954">
    <property type="entry name" value="Beta-barrel_RND_2"/>
    <property type="match status" value="1"/>
</dbReference>
<name>A0A5M9P330_9VIBR</name>
<dbReference type="InterPro" id="IPR006143">
    <property type="entry name" value="RND_pump_MFP"/>
</dbReference>
<dbReference type="Gene3D" id="2.40.50.100">
    <property type="match status" value="1"/>
</dbReference>
<dbReference type="InterPro" id="IPR058647">
    <property type="entry name" value="BSH_CzcB-like"/>
</dbReference>
<gene>
    <name evidence="4" type="ORF">F4W18_05375</name>
</gene>
<sequence length="383" mass="42067">MIQFAILERSTITSDRPVKHITLLFVALILTGCKQDPVKSDLDTTKPIRSVKYITTVFQSHTQIRELSGIVRSAQTSPLSFKVGGTVSELIVSKGQRVEKGQVLAQLETNDLVFALSKAQASLGAAKVAKLQAEDKYRRSEKLSTKGFVSESELIAIRADLDAKQQQENLAQTDLSNAELNLERSKLYAPFSGQVSQVLIDEFTKVSSGQKIIELVNDFAYEVDFLVPESLISEVYFGEETKVKIPAVNDTPFTGTVSEIGAVVERGNAYAVTLQLSESKAELRNGMSAEIQFNIGGSNHGAVLLPIDSFNFNDRDASSEKNNAAIFVVNPESYVIEKRYVEIKRNINAQVVVIGNLFEGEHVVTAGVPYLYEGQQVALWEGL</sequence>
<dbReference type="SUPFAM" id="SSF111369">
    <property type="entry name" value="HlyD-like secretion proteins"/>
    <property type="match status" value="1"/>
</dbReference>
<proteinExistence type="inferred from homology"/>
<feature type="domain" description="CusB-like beta-barrel" evidence="2">
    <location>
        <begin position="225"/>
        <end position="294"/>
    </location>
</feature>
<evidence type="ECO:0000259" key="2">
    <source>
        <dbReference type="Pfam" id="PF25954"/>
    </source>
</evidence>
<reference evidence="4 5" key="1">
    <citation type="submission" date="2019-09" db="EMBL/GenBank/DDBJ databases">
        <title>Draft genome sequence of various Type strains from the CCUG.</title>
        <authorList>
            <person name="Pineiro-Iglesias B."/>
            <person name="Tunovic T."/>
            <person name="Unosson C."/>
            <person name="Inganas E."/>
            <person name="Ohlen M."/>
            <person name="Cardew S."/>
            <person name="Jensie-Markopoulos S."/>
            <person name="Salva-Serra F."/>
            <person name="Jaen-Luchoro D."/>
            <person name="Karlsson R."/>
            <person name="Svensson-Stadler L."/>
            <person name="Chun J."/>
            <person name="Moore E."/>
        </authorList>
    </citation>
    <scope>NUCLEOTIDE SEQUENCE [LARGE SCALE GENOMIC DNA]</scope>
    <source>
        <strain evidence="4 5">CCUG 56969T</strain>
    </source>
</reference>
<keyword evidence="5" id="KW-1185">Reference proteome</keyword>
<organism evidence="4 5">
    <name type="scientific">Vibrio gigantis</name>
    <dbReference type="NCBI Taxonomy" id="296199"/>
    <lineage>
        <taxon>Bacteria</taxon>
        <taxon>Pseudomonadati</taxon>
        <taxon>Pseudomonadota</taxon>
        <taxon>Gammaproteobacteria</taxon>
        <taxon>Vibrionales</taxon>
        <taxon>Vibrionaceae</taxon>
        <taxon>Vibrio</taxon>
    </lineage>
</organism>
<evidence type="ECO:0000313" key="5">
    <source>
        <dbReference type="Proteomes" id="UP000322521"/>
    </source>
</evidence>
<dbReference type="Pfam" id="PF25973">
    <property type="entry name" value="BSH_CzcB"/>
    <property type="match status" value="1"/>
</dbReference>
<dbReference type="EMBL" id="VXJS01000002">
    <property type="protein sequence ID" value="KAA8679657.1"/>
    <property type="molecule type" value="Genomic_DNA"/>
</dbReference>
<dbReference type="GO" id="GO:1990281">
    <property type="term" value="C:efflux pump complex"/>
    <property type="evidence" value="ECO:0007669"/>
    <property type="project" value="TreeGrafter"/>
</dbReference>
<dbReference type="Proteomes" id="UP000322521">
    <property type="component" value="Unassembled WGS sequence"/>
</dbReference>
<comment type="similarity">
    <text evidence="1">Belongs to the membrane fusion protein (MFP) (TC 8.A.1) family.</text>
</comment>
<accession>A0A5M9P330</accession>
<feature type="domain" description="CzcB-like barrel-sandwich hybrid" evidence="3">
    <location>
        <begin position="81"/>
        <end position="199"/>
    </location>
</feature>
<protein>
    <submittedName>
        <fullName evidence="4">Efflux RND transporter periplasmic adaptor subunit</fullName>
    </submittedName>
</protein>
<evidence type="ECO:0000259" key="3">
    <source>
        <dbReference type="Pfam" id="PF25973"/>
    </source>
</evidence>
<dbReference type="PANTHER" id="PTHR30469:SF20">
    <property type="entry name" value="EFFLUX RND TRANSPORTER PERIPLASMIC ADAPTOR SUBUNIT"/>
    <property type="match status" value="1"/>
</dbReference>
<dbReference type="NCBIfam" id="TIGR01730">
    <property type="entry name" value="RND_mfp"/>
    <property type="match status" value="1"/>
</dbReference>
<evidence type="ECO:0000313" key="4">
    <source>
        <dbReference type="EMBL" id="KAA8679657.1"/>
    </source>
</evidence>
<evidence type="ECO:0000256" key="1">
    <source>
        <dbReference type="ARBA" id="ARBA00009477"/>
    </source>
</evidence>